<dbReference type="EMBL" id="JABMIG020000097">
    <property type="protein sequence ID" value="KAL3792864.1"/>
    <property type="molecule type" value="Genomic_DNA"/>
</dbReference>
<proteinExistence type="predicted"/>
<reference evidence="2 3" key="1">
    <citation type="journal article" date="2020" name="G3 (Bethesda)">
        <title>Improved Reference Genome for Cyclotella cryptica CCMP332, a Model for Cell Wall Morphogenesis, Salinity Adaptation, and Lipid Production in Diatoms (Bacillariophyta).</title>
        <authorList>
            <person name="Roberts W.R."/>
            <person name="Downey K.M."/>
            <person name="Ruck E.C."/>
            <person name="Traller J.C."/>
            <person name="Alverson A.J."/>
        </authorList>
    </citation>
    <scope>NUCLEOTIDE SEQUENCE [LARGE SCALE GENOMIC DNA]</scope>
    <source>
        <strain evidence="2 3">CCMP332</strain>
    </source>
</reference>
<keyword evidence="1" id="KW-0812">Transmembrane</keyword>
<accession>A0ABD3PXH3</accession>
<feature type="transmembrane region" description="Helical" evidence="1">
    <location>
        <begin position="512"/>
        <end position="533"/>
    </location>
</feature>
<sequence length="555" mass="62613">MDIQTPFIDSIAERKCETCRLLGLHGHRVHAACPTSASVPPRRSLTKMPYLNHDDLRQLAGPQVDLDPARMKDRWLSVSEDVEFLPLMTLDAMTHDTKLRPHRARSLGDQSQSQQQTATGISGAYANYDPYSVQPFIEGMSNYNEYQQAWRLLGFMIDCNTVIYDDDDGRSNGGSRDQQLTEDGCSRYVLWAAYVDTGYEGGGIGEYQYWDADSQSWDDTPCYYAKGNGGHQQDNQNGDAANGNGQYNSRCAKMDCHLEDTHFSVLGFFKHRNYDDWMEQLFKHEGMCVWSDEEYAFMKRARKAWPRGCASTGTTISGADGNASPLYYDIRPLRNGRIAVGLYTDEQCITEYPASTSTVEGIVGNIFLNADNHDNNNNYDFSGDSFAESMNRWDSAFDIWRTCHPCVAYDLENTDGTKYYTDDDDGYYDDGGRRKRKLGGNYKAQGDVFECYDDAGYTNVNQCMKFSAKTVMKTATFRDLSLGMHQGTLAENPLSGYFDASQQYRVHTLGNVATYLFLVATSAAFILSVLNFFRVVKRARRRNVGEPSNSESLLL</sequence>
<keyword evidence="1" id="KW-1133">Transmembrane helix</keyword>
<dbReference type="Proteomes" id="UP001516023">
    <property type="component" value="Unassembled WGS sequence"/>
</dbReference>
<evidence type="ECO:0000256" key="1">
    <source>
        <dbReference type="SAM" id="Phobius"/>
    </source>
</evidence>
<evidence type="ECO:0000313" key="3">
    <source>
        <dbReference type="Proteomes" id="UP001516023"/>
    </source>
</evidence>
<keyword evidence="1" id="KW-0472">Membrane</keyword>
<organism evidence="2 3">
    <name type="scientific">Cyclotella cryptica</name>
    <dbReference type="NCBI Taxonomy" id="29204"/>
    <lineage>
        <taxon>Eukaryota</taxon>
        <taxon>Sar</taxon>
        <taxon>Stramenopiles</taxon>
        <taxon>Ochrophyta</taxon>
        <taxon>Bacillariophyta</taxon>
        <taxon>Coscinodiscophyceae</taxon>
        <taxon>Thalassiosirophycidae</taxon>
        <taxon>Stephanodiscales</taxon>
        <taxon>Stephanodiscaceae</taxon>
        <taxon>Cyclotella</taxon>
    </lineage>
</organism>
<name>A0ABD3PXH3_9STRA</name>
<dbReference type="AlphaFoldDB" id="A0ABD3PXH3"/>
<protein>
    <submittedName>
        <fullName evidence="2">Uncharacterized protein</fullName>
    </submittedName>
</protein>
<gene>
    <name evidence="2" type="ORF">HJC23_004789</name>
</gene>
<keyword evidence="3" id="KW-1185">Reference proteome</keyword>
<comment type="caution">
    <text evidence="2">The sequence shown here is derived from an EMBL/GenBank/DDBJ whole genome shotgun (WGS) entry which is preliminary data.</text>
</comment>
<evidence type="ECO:0000313" key="2">
    <source>
        <dbReference type="EMBL" id="KAL3792864.1"/>
    </source>
</evidence>